<proteinExistence type="predicted"/>
<evidence type="ECO:0000313" key="3">
    <source>
        <dbReference type="EMBL" id="KAB7726419.1"/>
    </source>
</evidence>
<dbReference type="Pfam" id="PF07863">
    <property type="entry name" value="CtnDOT_TraJ"/>
    <property type="match status" value="1"/>
</dbReference>
<feature type="transmembrane region" description="Helical" evidence="1">
    <location>
        <begin position="265"/>
        <end position="282"/>
    </location>
</feature>
<feature type="transmembrane region" description="Helical" evidence="1">
    <location>
        <begin position="192"/>
        <end position="210"/>
    </location>
</feature>
<keyword evidence="1" id="KW-1133">Transmembrane helix</keyword>
<evidence type="ECO:0000313" key="4">
    <source>
        <dbReference type="Proteomes" id="UP000488299"/>
    </source>
</evidence>
<evidence type="ECO:0000259" key="2">
    <source>
        <dbReference type="Pfam" id="PF07863"/>
    </source>
</evidence>
<comment type="caution">
    <text evidence="3">The sequence shown here is derived from an EMBL/GenBank/DDBJ whole genome shotgun (WGS) entry which is preliminary data.</text>
</comment>
<name>A0A7J5TSF8_9BACT</name>
<dbReference type="InterPro" id="IPR012424">
    <property type="entry name" value="Conjugative_transposon_TraJ_C"/>
</dbReference>
<feature type="domain" description="Conjugative transposon TraJ C-terminal" evidence="2">
    <location>
        <begin position="10"/>
        <end position="335"/>
    </location>
</feature>
<keyword evidence="4" id="KW-1185">Reference proteome</keyword>
<dbReference type="AlphaFoldDB" id="A0A7J5TSF8"/>
<feature type="transmembrane region" description="Helical" evidence="1">
    <location>
        <begin position="222"/>
        <end position="245"/>
    </location>
</feature>
<reference evidence="3 4" key="1">
    <citation type="submission" date="2019-10" db="EMBL/GenBank/DDBJ databases">
        <title>Rudanella paleaurantiibacter sp. nov., isolated from sludge.</title>
        <authorList>
            <person name="Xu S.Q."/>
        </authorList>
    </citation>
    <scope>NUCLEOTIDE SEQUENCE [LARGE SCALE GENOMIC DNA]</scope>
    <source>
        <strain evidence="3 4">HX-22-17</strain>
    </source>
</reference>
<evidence type="ECO:0000256" key="1">
    <source>
        <dbReference type="SAM" id="Phobius"/>
    </source>
</evidence>
<protein>
    <submittedName>
        <fullName evidence="3">Conjugal transfer protein</fullName>
    </submittedName>
</protein>
<keyword evidence="1" id="KW-0472">Membrane</keyword>
<organism evidence="3 4">
    <name type="scientific">Rudanella paleaurantiibacter</name>
    <dbReference type="NCBI Taxonomy" id="2614655"/>
    <lineage>
        <taxon>Bacteria</taxon>
        <taxon>Pseudomonadati</taxon>
        <taxon>Bacteroidota</taxon>
        <taxon>Cytophagia</taxon>
        <taxon>Cytophagales</taxon>
        <taxon>Cytophagaceae</taxon>
        <taxon>Rudanella</taxon>
    </lineage>
</organism>
<dbReference type="RefSeq" id="WP_019990984.1">
    <property type="nucleotide sequence ID" value="NZ_WELI01000015.1"/>
</dbReference>
<dbReference type="Proteomes" id="UP000488299">
    <property type="component" value="Unassembled WGS sequence"/>
</dbReference>
<dbReference type="EMBL" id="WELI01000015">
    <property type="protein sequence ID" value="KAB7726419.1"/>
    <property type="molecule type" value="Genomic_DNA"/>
</dbReference>
<keyword evidence="1" id="KW-0812">Transmembrane</keyword>
<accession>A0A7J5TSF8</accession>
<gene>
    <name evidence="3" type="ORF">F5984_24165</name>
</gene>
<sequence length="431" mass="45544">MLFDAYKTLLGLYADMTASTMDITALIEAKIRAVAGIGALVYIFSRLVPQVMRSEPIDFFPYLRPFMLMVLIGLSPRICNGIDKLGESIRSAVERQNGTLYEKIAEQTKLLQQTVDAKWQEIGEHPELFRQVDPSFDPDAFGSSLKLSFAEYSEKFKYELLSYTQDILLALMQLAECILFLISFTYRLVLRMGAPIAIALAVFPGMSNNIAEWFGKYINYTLLPTVAAIYSSIAFKVTLKYLSYYDPKTIVLGNAGGAEAHTPEYMGLAFIGILVMCLIGYCQVPSMTNMLVTVGGVGAMVQGATSLAKSGAGTVASPVTKPLKAAGHSVATRVGHSIGNSVTNVARLGGNMAAGVARSPFTMAAHVAGGVARGARAGASSGGSAVGRGVKGFAGGVAGAVIGTGAGAVAAAHGATVGAYRKTYPTKKNQL</sequence>